<evidence type="ECO:0000313" key="2">
    <source>
        <dbReference type="EMBL" id="GIY74191.1"/>
    </source>
</evidence>
<evidence type="ECO:0000313" key="3">
    <source>
        <dbReference type="Proteomes" id="UP001054945"/>
    </source>
</evidence>
<dbReference type="Proteomes" id="UP001054945">
    <property type="component" value="Unassembled WGS sequence"/>
</dbReference>
<protein>
    <recommendedName>
        <fullName evidence="1">Laminin G domain-containing protein</fullName>
    </recommendedName>
</protein>
<dbReference type="CDD" id="cd00110">
    <property type="entry name" value="LamG"/>
    <property type="match status" value="1"/>
</dbReference>
<keyword evidence="3" id="KW-1185">Reference proteome</keyword>
<comment type="caution">
    <text evidence="2">The sequence shown here is derived from an EMBL/GenBank/DDBJ whole genome shotgun (WGS) entry which is preliminary data.</text>
</comment>
<feature type="domain" description="Laminin G" evidence="1">
    <location>
        <begin position="92"/>
        <end position="131"/>
    </location>
</feature>
<gene>
    <name evidence="2" type="ORF">CEXT_699081</name>
</gene>
<sequence>MQTILPVVIKFHCLSLSRMLKLTFLHRILLIYLVRIQNELLQLCRVSGTAGSRAAPPVDQLVSLFHPRWLPHVLHAVPQVARGTQRIPVHEFPTREPNGLLLYTDDGGTYDFFEVKLVEGNARLRFNLGGELPFCPLAKTYMIANGIHSK</sequence>
<dbReference type="Gene3D" id="2.60.120.200">
    <property type="match status" value="1"/>
</dbReference>
<dbReference type="Pfam" id="PF02210">
    <property type="entry name" value="Laminin_G_2"/>
    <property type="match status" value="1"/>
</dbReference>
<accession>A0AAV4VWN4</accession>
<name>A0AAV4VWN4_CAEEX</name>
<proteinExistence type="predicted"/>
<dbReference type="SUPFAM" id="SSF49899">
    <property type="entry name" value="Concanavalin A-like lectins/glucanases"/>
    <property type="match status" value="1"/>
</dbReference>
<reference evidence="2 3" key="1">
    <citation type="submission" date="2021-06" db="EMBL/GenBank/DDBJ databases">
        <title>Caerostris extrusa draft genome.</title>
        <authorList>
            <person name="Kono N."/>
            <person name="Arakawa K."/>
        </authorList>
    </citation>
    <scope>NUCLEOTIDE SEQUENCE [LARGE SCALE GENOMIC DNA]</scope>
</reference>
<dbReference type="InterPro" id="IPR001791">
    <property type="entry name" value="Laminin_G"/>
</dbReference>
<evidence type="ECO:0000259" key="1">
    <source>
        <dbReference type="Pfam" id="PF02210"/>
    </source>
</evidence>
<organism evidence="2 3">
    <name type="scientific">Caerostris extrusa</name>
    <name type="common">Bark spider</name>
    <name type="synonym">Caerostris bankana</name>
    <dbReference type="NCBI Taxonomy" id="172846"/>
    <lineage>
        <taxon>Eukaryota</taxon>
        <taxon>Metazoa</taxon>
        <taxon>Ecdysozoa</taxon>
        <taxon>Arthropoda</taxon>
        <taxon>Chelicerata</taxon>
        <taxon>Arachnida</taxon>
        <taxon>Araneae</taxon>
        <taxon>Araneomorphae</taxon>
        <taxon>Entelegynae</taxon>
        <taxon>Araneoidea</taxon>
        <taxon>Araneidae</taxon>
        <taxon>Caerostris</taxon>
    </lineage>
</organism>
<dbReference type="EMBL" id="BPLR01015179">
    <property type="protein sequence ID" value="GIY74191.1"/>
    <property type="molecule type" value="Genomic_DNA"/>
</dbReference>
<dbReference type="AlphaFoldDB" id="A0AAV4VWN4"/>
<dbReference type="InterPro" id="IPR013320">
    <property type="entry name" value="ConA-like_dom_sf"/>
</dbReference>